<proteinExistence type="predicted"/>
<keyword evidence="3" id="KW-1185">Reference proteome</keyword>
<dbReference type="Pfam" id="PF07727">
    <property type="entry name" value="RVT_2"/>
    <property type="match status" value="1"/>
</dbReference>
<dbReference type="Proteomes" id="UP000257109">
    <property type="component" value="Unassembled WGS sequence"/>
</dbReference>
<dbReference type="OrthoDB" id="1747567at2759"/>
<dbReference type="EMBL" id="QJKJ01016914">
    <property type="protein sequence ID" value="RDX60362.1"/>
    <property type="molecule type" value="Genomic_DNA"/>
</dbReference>
<organism evidence="2 3">
    <name type="scientific">Mucuna pruriens</name>
    <name type="common">Velvet bean</name>
    <name type="synonym">Dolichos pruriens</name>
    <dbReference type="NCBI Taxonomy" id="157652"/>
    <lineage>
        <taxon>Eukaryota</taxon>
        <taxon>Viridiplantae</taxon>
        <taxon>Streptophyta</taxon>
        <taxon>Embryophyta</taxon>
        <taxon>Tracheophyta</taxon>
        <taxon>Spermatophyta</taxon>
        <taxon>Magnoliopsida</taxon>
        <taxon>eudicotyledons</taxon>
        <taxon>Gunneridae</taxon>
        <taxon>Pentapetalae</taxon>
        <taxon>rosids</taxon>
        <taxon>fabids</taxon>
        <taxon>Fabales</taxon>
        <taxon>Fabaceae</taxon>
        <taxon>Papilionoideae</taxon>
        <taxon>50 kb inversion clade</taxon>
        <taxon>NPAAA clade</taxon>
        <taxon>indigoferoid/millettioid clade</taxon>
        <taxon>Phaseoleae</taxon>
        <taxon>Mucuna</taxon>
    </lineage>
</organism>
<dbReference type="AlphaFoldDB" id="A0A371E2U7"/>
<evidence type="ECO:0000313" key="3">
    <source>
        <dbReference type="Proteomes" id="UP000257109"/>
    </source>
</evidence>
<comment type="caution">
    <text evidence="2">The sequence shown here is derived from an EMBL/GenBank/DDBJ whole genome shotgun (WGS) entry which is preliminary data.</text>
</comment>
<gene>
    <name evidence="2" type="ORF">CR513_61497</name>
</gene>
<feature type="domain" description="Reverse transcriptase Ty1/copia-type" evidence="1">
    <location>
        <begin position="2"/>
        <end position="145"/>
    </location>
</feature>
<evidence type="ECO:0000259" key="1">
    <source>
        <dbReference type="Pfam" id="PF07727"/>
    </source>
</evidence>
<protein>
    <recommendedName>
        <fullName evidence="1">Reverse transcriptase Ty1/copia-type domain-containing protein</fullName>
    </recommendedName>
</protein>
<dbReference type="InterPro" id="IPR013103">
    <property type="entry name" value="RVT_2"/>
</dbReference>
<name>A0A371E2U7_MUCPR</name>
<accession>A0A371E2U7</accession>
<dbReference type="SUPFAM" id="SSF56672">
    <property type="entry name" value="DNA/RNA polymerases"/>
    <property type="match status" value="1"/>
</dbReference>
<dbReference type="STRING" id="157652.A0A371E2U7"/>
<evidence type="ECO:0000313" key="2">
    <source>
        <dbReference type="EMBL" id="RDX60362.1"/>
    </source>
</evidence>
<reference evidence="2" key="1">
    <citation type="submission" date="2018-05" db="EMBL/GenBank/DDBJ databases">
        <title>Draft genome of Mucuna pruriens seed.</title>
        <authorList>
            <person name="Nnadi N.E."/>
            <person name="Vos R."/>
            <person name="Hasami M.H."/>
            <person name="Devisetty U.K."/>
            <person name="Aguiy J.C."/>
        </authorList>
    </citation>
    <scope>NUCLEOTIDE SEQUENCE [LARGE SCALE GENOMIC DNA]</scope>
    <source>
        <strain evidence="2">JCA_2017</strain>
    </source>
</reference>
<sequence>MALVAHFDLELHQMDVKTAFLNCDIDETIYMMQTENFVSSESNYMVCKLKKSIYGLKQVSRQWYHKFHQVITSYSFEANVVDDCVYHKFTGSKYIFLVLYVNDILLASNDTNLLHETKRFLTKNFEMKDLGEASFVLGIQILRDRSQGILRLS</sequence>
<dbReference type="InterPro" id="IPR043502">
    <property type="entry name" value="DNA/RNA_pol_sf"/>
</dbReference>
<feature type="non-terminal residue" evidence="2">
    <location>
        <position position="153"/>
    </location>
</feature>